<dbReference type="Proteomes" id="UP000248329">
    <property type="component" value="Unassembled WGS sequence"/>
</dbReference>
<comment type="caution">
    <text evidence="1">The sequence shown here is derived from an EMBL/GenBank/DDBJ whole genome shotgun (WGS) entry which is preliminary data.</text>
</comment>
<organism evidence="1 2">
    <name type="scientific">Candidatus Methanogaster sp</name>
    <dbReference type="NCBI Taxonomy" id="3386292"/>
    <lineage>
        <taxon>Archaea</taxon>
        <taxon>Methanobacteriati</taxon>
        <taxon>Methanobacteriota</taxon>
        <taxon>Stenosarchaea group</taxon>
        <taxon>Methanomicrobia</taxon>
        <taxon>Methanosarcinales</taxon>
        <taxon>ANME-2 cluster</taxon>
        <taxon>Candidatus Methanogasteraceae</taxon>
        <taxon>Candidatus Methanogaster</taxon>
    </lineage>
</organism>
<accession>A0AC61L5P9</accession>
<sequence>MLSNLTYTLTYICLSLLHLLNMSARDFLKGLVKYADLTREEERIDILSHNEGVFVEVVNISENIQKCLSTFDASKNLIKFLKNDFYEFFLFFYKTHLPELKRYPHSFSAMDVKEGISNCPDAIYCLVLEDYIKNDSWERLKRIIENYMNLDTYLIGKFFILTSLRRGSCRLEDNWDNIISLIDKYCEKRESTLRVFDIDDIEKTFLECNDVQPITKERFDELRRIGDGIMQQMHDNCPWKKI</sequence>
<name>A0AC61L5P9_9EURY</name>
<dbReference type="EMBL" id="PQXF01000004">
    <property type="protein sequence ID" value="PXF61567.1"/>
    <property type="molecule type" value="Genomic_DNA"/>
</dbReference>
<protein>
    <submittedName>
        <fullName evidence="1">Uncharacterized protein</fullName>
    </submittedName>
</protein>
<evidence type="ECO:0000313" key="2">
    <source>
        <dbReference type="Proteomes" id="UP000248329"/>
    </source>
</evidence>
<reference evidence="1" key="1">
    <citation type="submission" date="2018-01" db="EMBL/GenBank/DDBJ databases">
        <authorList>
            <person name="Krukenberg V."/>
        </authorList>
    </citation>
    <scope>NUCLEOTIDE SEQUENCE</scope>
    <source>
        <strain evidence="1">E20ANME2</strain>
    </source>
</reference>
<proteinExistence type="predicted"/>
<evidence type="ECO:0000313" key="1">
    <source>
        <dbReference type="EMBL" id="PXF61567.1"/>
    </source>
</evidence>
<gene>
    <name evidence="1" type="ORF">C4B59_03175</name>
</gene>